<feature type="compositionally biased region" description="Low complexity" evidence="1">
    <location>
        <begin position="264"/>
        <end position="280"/>
    </location>
</feature>
<dbReference type="EMBL" id="BMAO01037363">
    <property type="protein sequence ID" value="GFR17216.1"/>
    <property type="molecule type" value="Genomic_DNA"/>
</dbReference>
<dbReference type="Gene3D" id="1.10.472.10">
    <property type="entry name" value="Cyclin-like"/>
    <property type="match status" value="2"/>
</dbReference>
<sequence>MEIGIKYLLEGAIKTKQNIEITTRALVIYHHFMRSAGDVFYDASGVAAAALYLSSTVGEKDIDIDTIVILFYHIVNKTLNDVTPDTMKFKVLRQSFITMTFLMQRMLEFTLKYRIAHEFFVPFLTFLLPRAHHIKRFREMMSETCLSFMSDFYTNKICLNYKPEHIAIASMDSALHIYGFLSDLEVIEPWYEGFCTDLTENKVKEIKAYILKLYKSEERMRSTSLFLKSSSAVEPSSHKKREVTQLSDMQFSPSKRSKSDKPPSKLNSTSSSNAPCGSSSPIEIVPSPLDRSSSPIEIVPSPIDRSPSPTEIVLSPPGRSFSPLETISSSESSSSRSSSSESSSDRSSFDGSSSQLERNPLAIDRPFSHLGRTSTQTSVMLAERPSSELEDISSSEDDDIEILSISTSNKTFTQLERTSSPSDRPSSQSEEVLCPQSEETSSLSERPSSQLEGDLCPQLEKTASLSERSSSQLEGTLSSSDGSSSLLEGALRTQLEKDSSLSETILSEKPSSPSDKPLEKASMPSETSSQLEKTSAPLDKPSSDLLPSENLSSKLETSSSSSNRPSSELEDISSSSTEEGEISD</sequence>
<reference evidence="2" key="1">
    <citation type="submission" date="2020-07" db="EMBL/GenBank/DDBJ databases">
        <title>Multicomponent nature underlies the extraordinary mechanical properties of spider dragline silk.</title>
        <authorList>
            <person name="Kono N."/>
            <person name="Nakamura H."/>
            <person name="Mori M."/>
            <person name="Yoshida Y."/>
            <person name="Ohtoshi R."/>
            <person name="Malay A.D."/>
            <person name="Moran D.A.P."/>
            <person name="Tomita M."/>
            <person name="Numata K."/>
            <person name="Arakawa K."/>
        </authorList>
    </citation>
    <scope>NUCLEOTIDE SEQUENCE</scope>
</reference>
<evidence type="ECO:0000256" key="1">
    <source>
        <dbReference type="SAM" id="MobiDB-lite"/>
    </source>
</evidence>
<feature type="compositionally biased region" description="Polar residues" evidence="1">
    <location>
        <begin position="501"/>
        <end position="514"/>
    </location>
</feature>
<accession>A0A8X6LNK0</accession>
<dbReference type="SUPFAM" id="SSF47954">
    <property type="entry name" value="Cyclin-like"/>
    <property type="match status" value="2"/>
</dbReference>
<feature type="compositionally biased region" description="Low complexity" evidence="1">
    <location>
        <begin position="419"/>
        <end position="429"/>
    </location>
</feature>
<feature type="compositionally biased region" description="Low complexity" evidence="1">
    <location>
        <begin position="469"/>
        <end position="491"/>
    </location>
</feature>
<organism evidence="2 3">
    <name type="scientific">Trichonephila clavata</name>
    <name type="common">Joro spider</name>
    <name type="synonym">Nephila clavata</name>
    <dbReference type="NCBI Taxonomy" id="2740835"/>
    <lineage>
        <taxon>Eukaryota</taxon>
        <taxon>Metazoa</taxon>
        <taxon>Ecdysozoa</taxon>
        <taxon>Arthropoda</taxon>
        <taxon>Chelicerata</taxon>
        <taxon>Arachnida</taxon>
        <taxon>Araneae</taxon>
        <taxon>Araneomorphae</taxon>
        <taxon>Entelegynae</taxon>
        <taxon>Araneoidea</taxon>
        <taxon>Nephilidae</taxon>
        <taxon>Trichonephila</taxon>
    </lineage>
</organism>
<feature type="compositionally biased region" description="Low complexity" evidence="1">
    <location>
        <begin position="548"/>
        <end position="577"/>
    </location>
</feature>
<name>A0A8X6LNK0_TRICU</name>
<feature type="compositionally biased region" description="Acidic residues" evidence="1">
    <location>
        <begin position="388"/>
        <end position="401"/>
    </location>
</feature>
<feature type="compositionally biased region" description="Polar residues" evidence="1">
    <location>
        <begin position="437"/>
        <end position="451"/>
    </location>
</feature>
<dbReference type="AlphaFoldDB" id="A0A8X6LNK0"/>
<evidence type="ECO:0008006" key="4">
    <source>
        <dbReference type="Google" id="ProtNLM"/>
    </source>
</evidence>
<dbReference type="OrthoDB" id="79090at2759"/>
<protein>
    <recommendedName>
        <fullName evidence="4">Cyclin</fullName>
    </recommendedName>
</protein>
<feature type="compositionally biased region" description="Polar residues" evidence="1">
    <location>
        <begin position="524"/>
        <end position="533"/>
    </location>
</feature>
<feature type="region of interest" description="Disordered" evidence="1">
    <location>
        <begin position="237"/>
        <end position="584"/>
    </location>
</feature>
<feature type="compositionally biased region" description="Low complexity" evidence="1">
    <location>
        <begin position="292"/>
        <end position="303"/>
    </location>
</feature>
<feature type="compositionally biased region" description="Low complexity" evidence="1">
    <location>
        <begin position="328"/>
        <end position="342"/>
    </location>
</feature>
<dbReference type="InterPro" id="IPR036915">
    <property type="entry name" value="Cyclin-like_sf"/>
</dbReference>
<gene>
    <name evidence="2" type="primary">AVEN_206787_1</name>
    <name evidence="2" type="ORF">TNCT_707051</name>
</gene>
<keyword evidence="3" id="KW-1185">Reference proteome</keyword>
<feature type="compositionally biased region" description="Polar residues" evidence="1">
    <location>
        <begin position="407"/>
        <end position="418"/>
    </location>
</feature>
<comment type="caution">
    <text evidence="2">The sequence shown here is derived from an EMBL/GenBank/DDBJ whole genome shotgun (WGS) entry which is preliminary data.</text>
</comment>
<evidence type="ECO:0000313" key="2">
    <source>
        <dbReference type="EMBL" id="GFR17216.1"/>
    </source>
</evidence>
<evidence type="ECO:0000313" key="3">
    <source>
        <dbReference type="Proteomes" id="UP000887116"/>
    </source>
</evidence>
<dbReference type="Proteomes" id="UP000887116">
    <property type="component" value="Unassembled WGS sequence"/>
</dbReference>
<proteinExistence type="predicted"/>